<gene>
    <name evidence="3" type="ORF">FGO68_gene6585</name>
</gene>
<name>A0A8J8T598_HALGN</name>
<comment type="caution">
    <text evidence="3">The sequence shown here is derived from an EMBL/GenBank/DDBJ whole genome shotgun (WGS) entry which is preliminary data.</text>
</comment>
<feature type="coiled-coil region" evidence="1">
    <location>
        <begin position="134"/>
        <end position="212"/>
    </location>
</feature>
<reference evidence="3" key="1">
    <citation type="submission" date="2019-06" db="EMBL/GenBank/DDBJ databases">
        <authorList>
            <person name="Zheng W."/>
        </authorList>
    </citation>
    <scope>NUCLEOTIDE SEQUENCE</scope>
    <source>
        <strain evidence="3">QDHG01</strain>
    </source>
</reference>
<evidence type="ECO:0000256" key="2">
    <source>
        <dbReference type="SAM" id="MobiDB-lite"/>
    </source>
</evidence>
<accession>A0A8J8T598</accession>
<keyword evidence="1" id="KW-0175">Coiled coil</keyword>
<sequence length="571" mass="67095">MLLQPIPERASILIKSVQRQSMMVKRNSTLLKQDSSLQDNESDESDTGGPRRVAYQPPAIKSKDYLKLYMAKNDTHSGDREKASSIIHNMLPPSNIKVLDKNPYFNKKRGSEVEIDLNPIDLMQMGQMDEQTAYVQSEESYRKLENQKERLMSLLRRRLFEKQERQESTEIKNIEKLEVVIHTFKSKLRQLIERLIENKSKAIKETADAKLQIEKTYESLLQEFYETKILPTASKLTNEVHREKVGRLKRLFAEKIREMNKYLKENKMDLYNSNTLRSRERGVELVSFAELTNEEQTRVYRQQMTRELKTQDQDQNMLLLGSVSVKDGERRNQGFLDKGIKCSLMLPKRFKRNLELKYNINERGIEPFFTPKIETDQFSQPNTSFEIMPTISEAQQQTKHVDPIFKQENSDPTTNFSRQQVSNQIFHAYYDKTPSSRLPIQLTSRSQLSMRVPSRKSSDERENRFRKLGKSIQLSAERFQRELKTSREELSKNYLSEMKNCIRDDFGDLNSSISHLLYKSKALNESDVVEQKSKIVERKFDKKVAGWMRGELQAVNFDQQRMNYYAIKNDQ</sequence>
<protein>
    <submittedName>
        <fullName evidence="3">Uncharacterized protein</fullName>
    </submittedName>
</protein>
<evidence type="ECO:0000313" key="3">
    <source>
        <dbReference type="EMBL" id="TNV82041.1"/>
    </source>
</evidence>
<dbReference type="Proteomes" id="UP000785679">
    <property type="component" value="Unassembled WGS sequence"/>
</dbReference>
<dbReference type="AlphaFoldDB" id="A0A8J8T598"/>
<feature type="compositionally biased region" description="Polar residues" evidence="2">
    <location>
        <begin position="29"/>
        <end position="39"/>
    </location>
</feature>
<keyword evidence="4" id="KW-1185">Reference proteome</keyword>
<proteinExistence type="predicted"/>
<evidence type="ECO:0000313" key="4">
    <source>
        <dbReference type="Proteomes" id="UP000785679"/>
    </source>
</evidence>
<dbReference type="OrthoDB" id="313534at2759"/>
<dbReference type="EMBL" id="RRYP01005429">
    <property type="protein sequence ID" value="TNV82041.1"/>
    <property type="molecule type" value="Genomic_DNA"/>
</dbReference>
<evidence type="ECO:0000256" key="1">
    <source>
        <dbReference type="SAM" id="Coils"/>
    </source>
</evidence>
<feature type="region of interest" description="Disordered" evidence="2">
    <location>
        <begin position="29"/>
        <end position="57"/>
    </location>
</feature>
<organism evidence="3 4">
    <name type="scientific">Halteria grandinella</name>
    <dbReference type="NCBI Taxonomy" id="5974"/>
    <lineage>
        <taxon>Eukaryota</taxon>
        <taxon>Sar</taxon>
        <taxon>Alveolata</taxon>
        <taxon>Ciliophora</taxon>
        <taxon>Intramacronucleata</taxon>
        <taxon>Spirotrichea</taxon>
        <taxon>Stichotrichia</taxon>
        <taxon>Sporadotrichida</taxon>
        <taxon>Halteriidae</taxon>
        <taxon>Halteria</taxon>
    </lineage>
</organism>